<evidence type="ECO:0000256" key="5">
    <source>
        <dbReference type="SAM" id="MobiDB-lite"/>
    </source>
</evidence>
<evidence type="ECO:0000256" key="4">
    <source>
        <dbReference type="PROSITE-ProRule" id="PRU00433"/>
    </source>
</evidence>
<keyword evidence="1 4" id="KW-0349">Heme</keyword>
<dbReference type="InterPro" id="IPR036909">
    <property type="entry name" value="Cyt_c-like_dom_sf"/>
</dbReference>
<evidence type="ECO:0000313" key="8">
    <source>
        <dbReference type="Proteomes" id="UP000593737"/>
    </source>
</evidence>
<dbReference type="PANTHER" id="PTHR30600:SF13">
    <property type="entry name" value="METHYLAMINE UTILIZATION PROTEIN"/>
    <property type="match status" value="1"/>
</dbReference>
<sequence length="527" mass="59790">MKQMKHTSPLWLLMTVTIALSIVSCALSLEKPDLVTAAETQDPKTSRPPHDAVTEAQEPRSVSIERPEQRKTEHDRSGIFEAKQAKPSSPAFLEQPRDGKILGFDFYRDPLGSEKPMQEPEEMMKKDIAAKPKVMETQRKLLERRYHLNLKSDPQAKMSRGKPLPVGPTARLSEGMTWERLAGLSPEEIKKQGLFPYPSLPHPLQSPGGQVFPHMQIAMFPRLERVDVDFDLPEAFLPEFPPAIFLNNRPELGDVSRGEVISINNYYRLFKDILTPVQLDGLRMLLTPFPQEEFNPTDDRKSRHPSLGVTCLDCHVNGHTTGQFHLNPDTRPEERRMRLDTTSLRGLFNQQIHGSKRSLRSVEDFTEFEQRTAYFNGDQIHAAKKGMNIVDRIPVSHMAQMQNMFDFPPAPKLDPMTGRLEAKKATKTELHGEAVFFGKGKCAGCHAPPFYLDHQMHDLHLERFLKDEPGDGPIKTFTLRGIKDSPPYLHDGRLLTLEDTVEFFNLVGGLELIQEEKAALVAFLRAL</sequence>
<dbReference type="InterPro" id="IPR009056">
    <property type="entry name" value="Cyt_c-like_dom"/>
</dbReference>
<dbReference type="PROSITE" id="PS51257">
    <property type="entry name" value="PROKAR_LIPOPROTEIN"/>
    <property type="match status" value="1"/>
</dbReference>
<dbReference type="InterPro" id="IPR051395">
    <property type="entry name" value="Cytochrome_c_Peroxidase/MauG"/>
</dbReference>
<evidence type="ECO:0000256" key="3">
    <source>
        <dbReference type="ARBA" id="ARBA00023004"/>
    </source>
</evidence>
<accession>A0A7S8FE90</accession>
<evidence type="ECO:0000256" key="1">
    <source>
        <dbReference type="ARBA" id="ARBA00022617"/>
    </source>
</evidence>
<dbReference type="Gene3D" id="1.10.760.10">
    <property type="entry name" value="Cytochrome c-like domain"/>
    <property type="match status" value="1"/>
</dbReference>
<gene>
    <name evidence="7" type="ORF">Nkreftii_002218</name>
</gene>
<evidence type="ECO:0000256" key="2">
    <source>
        <dbReference type="ARBA" id="ARBA00022723"/>
    </source>
</evidence>
<dbReference type="PANTHER" id="PTHR30600">
    <property type="entry name" value="CYTOCHROME C PEROXIDASE-RELATED"/>
    <property type="match status" value="1"/>
</dbReference>
<keyword evidence="2 4" id="KW-0479">Metal-binding</keyword>
<dbReference type="GO" id="GO:0009055">
    <property type="term" value="F:electron transfer activity"/>
    <property type="evidence" value="ECO:0007669"/>
    <property type="project" value="InterPro"/>
</dbReference>
<feature type="region of interest" description="Disordered" evidence="5">
    <location>
        <begin position="38"/>
        <end position="94"/>
    </location>
</feature>
<feature type="compositionally biased region" description="Basic and acidic residues" evidence="5">
    <location>
        <begin position="41"/>
        <end position="53"/>
    </location>
</feature>
<dbReference type="GO" id="GO:0046872">
    <property type="term" value="F:metal ion binding"/>
    <property type="evidence" value="ECO:0007669"/>
    <property type="project" value="UniProtKB-KW"/>
</dbReference>
<evidence type="ECO:0000313" key="7">
    <source>
        <dbReference type="EMBL" id="QPD04444.1"/>
    </source>
</evidence>
<dbReference type="AlphaFoldDB" id="A0A7S8FE90"/>
<dbReference type="EMBL" id="CP047423">
    <property type="protein sequence ID" value="QPD04444.1"/>
    <property type="molecule type" value="Genomic_DNA"/>
</dbReference>
<dbReference type="GO" id="GO:0020037">
    <property type="term" value="F:heme binding"/>
    <property type="evidence" value="ECO:0007669"/>
    <property type="project" value="InterPro"/>
</dbReference>
<feature type="domain" description="Cytochrome c" evidence="6">
    <location>
        <begin position="427"/>
        <end position="527"/>
    </location>
</feature>
<name>A0A7S8FE90_9BACT</name>
<dbReference type="SUPFAM" id="SSF46626">
    <property type="entry name" value="Cytochrome c"/>
    <property type="match status" value="1"/>
</dbReference>
<organism evidence="7 8">
    <name type="scientific">Candidatus Nitrospira kreftii</name>
    <dbReference type="NCBI Taxonomy" id="2652173"/>
    <lineage>
        <taxon>Bacteria</taxon>
        <taxon>Pseudomonadati</taxon>
        <taxon>Nitrospirota</taxon>
        <taxon>Nitrospiria</taxon>
        <taxon>Nitrospirales</taxon>
        <taxon>Nitrospiraceae</taxon>
        <taxon>Nitrospira</taxon>
    </lineage>
</organism>
<feature type="compositionally biased region" description="Basic and acidic residues" evidence="5">
    <location>
        <begin position="63"/>
        <end position="78"/>
    </location>
</feature>
<evidence type="ECO:0000259" key="6">
    <source>
        <dbReference type="PROSITE" id="PS51007"/>
    </source>
</evidence>
<dbReference type="PROSITE" id="PS51007">
    <property type="entry name" value="CYTC"/>
    <property type="match status" value="1"/>
</dbReference>
<proteinExistence type="predicted"/>
<dbReference type="KEGG" id="nkf:Nkreftii_002218"/>
<protein>
    <recommendedName>
        <fullName evidence="6">Cytochrome c domain-containing protein</fullName>
    </recommendedName>
</protein>
<reference evidence="7 8" key="1">
    <citation type="journal article" date="2020" name="ISME J.">
        <title>Enrichment and physiological characterization of a novel comammox Nitrospira indicates ammonium inhibition of complete nitrification.</title>
        <authorList>
            <person name="Sakoula D."/>
            <person name="Koch H."/>
            <person name="Frank J."/>
            <person name="Jetten M.S.M."/>
            <person name="van Kessel M.A.H.J."/>
            <person name="Lucker S."/>
        </authorList>
    </citation>
    <scope>NUCLEOTIDE SEQUENCE [LARGE SCALE GENOMIC DNA]</scope>
    <source>
        <strain evidence="7">Comreactor17</strain>
    </source>
</reference>
<dbReference type="Proteomes" id="UP000593737">
    <property type="component" value="Chromosome"/>
</dbReference>
<keyword evidence="3 4" id="KW-0408">Iron</keyword>
<dbReference type="GO" id="GO:0004130">
    <property type="term" value="F:cytochrome-c peroxidase activity"/>
    <property type="evidence" value="ECO:0007669"/>
    <property type="project" value="TreeGrafter"/>
</dbReference>